<reference evidence="10 11" key="1">
    <citation type="submission" date="2018-10" db="EMBL/GenBank/DDBJ databases">
        <title>Isolation from soil.</title>
        <authorList>
            <person name="Hu J."/>
        </authorList>
    </citation>
    <scope>NUCLEOTIDE SEQUENCE [LARGE SCALE GENOMIC DNA]</scope>
    <source>
        <strain evidence="10 11">NEAU-Ht49</strain>
    </source>
</reference>
<dbReference type="Proteomes" id="UP000282674">
    <property type="component" value="Unassembled WGS sequence"/>
</dbReference>
<evidence type="ECO:0000256" key="1">
    <source>
        <dbReference type="ARBA" id="ARBA00004651"/>
    </source>
</evidence>
<name>A0A3M2MFP3_9ACTN</name>
<dbReference type="GO" id="GO:0005886">
    <property type="term" value="C:plasma membrane"/>
    <property type="evidence" value="ECO:0007669"/>
    <property type="project" value="UniProtKB-SubCell"/>
</dbReference>
<dbReference type="InterPro" id="IPR000515">
    <property type="entry name" value="MetI-like"/>
</dbReference>
<proteinExistence type="inferred from homology"/>
<feature type="transmembrane region" description="Helical" evidence="7">
    <location>
        <begin position="101"/>
        <end position="124"/>
    </location>
</feature>
<dbReference type="OrthoDB" id="5458199at2"/>
<feature type="transmembrane region" description="Helical" evidence="7">
    <location>
        <begin position="258"/>
        <end position="279"/>
    </location>
</feature>
<evidence type="ECO:0000256" key="8">
    <source>
        <dbReference type="SAM" id="MobiDB-lite"/>
    </source>
</evidence>
<dbReference type="Pfam" id="PF00528">
    <property type="entry name" value="BPD_transp_1"/>
    <property type="match status" value="1"/>
</dbReference>
<dbReference type="CDD" id="cd06261">
    <property type="entry name" value="TM_PBP2"/>
    <property type="match status" value="1"/>
</dbReference>
<keyword evidence="6 7" id="KW-0472">Membrane</keyword>
<feature type="compositionally biased region" description="Low complexity" evidence="8">
    <location>
        <begin position="1"/>
        <end position="10"/>
    </location>
</feature>
<evidence type="ECO:0000256" key="7">
    <source>
        <dbReference type="RuleBase" id="RU363032"/>
    </source>
</evidence>
<dbReference type="PANTHER" id="PTHR30151:SF0">
    <property type="entry name" value="ABC TRANSPORTER PERMEASE PROTEIN MJ0413-RELATED"/>
    <property type="match status" value="1"/>
</dbReference>
<gene>
    <name evidence="10" type="ORF">EBO15_02835</name>
</gene>
<evidence type="ECO:0000256" key="4">
    <source>
        <dbReference type="ARBA" id="ARBA00022692"/>
    </source>
</evidence>
<keyword evidence="5 7" id="KW-1133">Transmembrane helix</keyword>
<feature type="region of interest" description="Disordered" evidence="8">
    <location>
        <begin position="1"/>
        <end position="43"/>
    </location>
</feature>
<dbReference type="AlphaFoldDB" id="A0A3M2MFP3"/>
<dbReference type="EMBL" id="RFFG01000003">
    <property type="protein sequence ID" value="RMI47455.1"/>
    <property type="molecule type" value="Genomic_DNA"/>
</dbReference>
<evidence type="ECO:0000259" key="9">
    <source>
        <dbReference type="PROSITE" id="PS50928"/>
    </source>
</evidence>
<accession>A0A3M2MFP3</accession>
<comment type="caution">
    <text evidence="10">The sequence shown here is derived from an EMBL/GenBank/DDBJ whole genome shotgun (WGS) entry which is preliminary data.</text>
</comment>
<evidence type="ECO:0000256" key="5">
    <source>
        <dbReference type="ARBA" id="ARBA00022989"/>
    </source>
</evidence>
<evidence type="ECO:0000256" key="3">
    <source>
        <dbReference type="ARBA" id="ARBA00022475"/>
    </source>
</evidence>
<evidence type="ECO:0000256" key="6">
    <source>
        <dbReference type="ARBA" id="ARBA00023136"/>
    </source>
</evidence>
<feature type="transmembrane region" description="Helical" evidence="7">
    <location>
        <begin position="136"/>
        <end position="154"/>
    </location>
</feature>
<feature type="transmembrane region" description="Helical" evidence="7">
    <location>
        <begin position="161"/>
        <end position="180"/>
    </location>
</feature>
<dbReference type="PANTHER" id="PTHR30151">
    <property type="entry name" value="ALKANE SULFONATE ABC TRANSPORTER-RELATED, MEMBRANE SUBUNIT"/>
    <property type="match status" value="1"/>
</dbReference>
<protein>
    <submittedName>
        <fullName evidence="10">ABC transporter permease</fullName>
    </submittedName>
</protein>
<comment type="subcellular location">
    <subcellularLocation>
        <location evidence="1 7">Cell membrane</location>
        <topology evidence="1 7">Multi-pass membrane protein</topology>
    </subcellularLocation>
</comment>
<keyword evidence="2 7" id="KW-0813">Transport</keyword>
<evidence type="ECO:0000313" key="11">
    <source>
        <dbReference type="Proteomes" id="UP000282674"/>
    </source>
</evidence>
<feature type="compositionally biased region" description="Basic residues" evidence="8">
    <location>
        <begin position="16"/>
        <end position="43"/>
    </location>
</feature>
<feature type="transmembrane region" description="Helical" evidence="7">
    <location>
        <begin position="222"/>
        <end position="246"/>
    </location>
</feature>
<sequence>MTPAPGTPDTTAPPPARRHPTASRGPTRTRTRRNRTPTRTWTRTRRGLQGVAAFLLLAELASRTGLVDRAVLPPVSSVLTEAGRLAGDAAFGTDLRATVTAWLLGLAEAVALAVPLGLLLGSLPRLDAVVRPVLEFLRPIPAVAIIPLAMLVLPDPLDLKTTIVVYASCWPVLINTVYGLREVDPVARESLASFGFGPLAVLLRVSLPSTAPFIAAGVRVSAGIALIATVSAELFASGSAGLGTFINTAGSSARTTPMLAAALWAGVLGLLGNGVLAALERRLFRWRTPR</sequence>
<dbReference type="InterPro" id="IPR035906">
    <property type="entry name" value="MetI-like_sf"/>
</dbReference>
<dbReference type="GO" id="GO:0055085">
    <property type="term" value="P:transmembrane transport"/>
    <property type="evidence" value="ECO:0007669"/>
    <property type="project" value="InterPro"/>
</dbReference>
<keyword evidence="3" id="KW-1003">Cell membrane</keyword>
<comment type="similarity">
    <text evidence="7">Belongs to the binding-protein-dependent transport system permease family.</text>
</comment>
<feature type="domain" description="ABC transmembrane type-1" evidence="9">
    <location>
        <begin position="95"/>
        <end position="280"/>
    </location>
</feature>
<dbReference type="RefSeq" id="WP_122192688.1">
    <property type="nucleotide sequence ID" value="NZ_JBHSKC010000002.1"/>
</dbReference>
<dbReference type="PROSITE" id="PS50928">
    <property type="entry name" value="ABC_TM1"/>
    <property type="match status" value="1"/>
</dbReference>
<keyword evidence="4 7" id="KW-0812">Transmembrane</keyword>
<evidence type="ECO:0000256" key="2">
    <source>
        <dbReference type="ARBA" id="ARBA00022448"/>
    </source>
</evidence>
<keyword evidence="11" id="KW-1185">Reference proteome</keyword>
<dbReference type="SUPFAM" id="SSF161098">
    <property type="entry name" value="MetI-like"/>
    <property type="match status" value="1"/>
</dbReference>
<evidence type="ECO:0000313" key="10">
    <source>
        <dbReference type="EMBL" id="RMI47455.1"/>
    </source>
</evidence>
<organism evidence="10 11">
    <name type="scientific">Actinomadura harenae</name>
    <dbReference type="NCBI Taxonomy" id="2483351"/>
    <lineage>
        <taxon>Bacteria</taxon>
        <taxon>Bacillati</taxon>
        <taxon>Actinomycetota</taxon>
        <taxon>Actinomycetes</taxon>
        <taxon>Streptosporangiales</taxon>
        <taxon>Thermomonosporaceae</taxon>
        <taxon>Actinomadura</taxon>
    </lineage>
</organism>
<dbReference type="Gene3D" id="1.10.3720.10">
    <property type="entry name" value="MetI-like"/>
    <property type="match status" value="1"/>
</dbReference>